<comment type="caution">
    <text evidence="3">The sequence shown here is derived from an EMBL/GenBank/DDBJ whole genome shotgun (WGS) entry which is preliminary data.</text>
</comment>
<feature type="transmembrane region" description="Helical" evidence="2">
    <location>
        <begin position="185"/>
        <end position="213"/>
    </location>
</feature>
<keyword evidence="4" id="KW-1185">Reference proteome</keyword>
<dbReference type="EMBL" id="RKHJ01000001">
    <property type="protein sequence ID" value="ROR65335.1"/>
    <property type="molecule type" value="Genomic_DNA"/>
</dbReference>
<dbReference type="OrthoDB" id="5119033at2"/>
<proteinExistence type="predicted"/>
<evidence type="ECO:0000313" key="4">
    <source>
        <dbReference type="Proteomes" id="UP000275456"/>
    </source>
</evidence>
<reference evidence="3 4" key="1">
    <citation type="submission" date="2018-11" db="EMBL/GenBank/DDBJ databases">
        <title>Sequencing the genomes of 1000 actinobacteria strains.</title>
        <authorList>
            <person name="Klenk H.-P."/>
        </authorList>
    </citation>
    <scope>NUCLEOTIDE SEQUENCE [LARGE SCALE GENOMIC DNA]</scope>
    <source>
        <strain evidence="3 4">DSM 9580</strain>
    </source>
</reference>
<name>A0A3N2AR03_9MICO</name>
<keyword evidence="2" id="KW-0472">Membrane</keyword>
<sequence>MFEPSNTSPTTPLAATDPSPDATHYPFRLLKDERVLASYPITSMRRPLGHLVSFLFVTDSRVVYAAEAKTLFSTSTAFRETNLGKVDGIEVKCSRGVSALGVAVAVAVALNVIGILALGGTLTSAVSSLLDENYSNIPAAGLGVATVALAIATSVIGVILVISVSRQSGALALIGARDSVQLAEYRDWLTTGAAVVIFLLLALLLPVALLVWLGARALGLFGAEQAFLYANSKNIDTIAYDAGAVILDAQARGTMAGS</sequence>
<feature type="compositionally biased region" description="Polar residues" evidence="1">
    <location>
        <begin position="1"/>
        <end position="13"/>
    </location>
</feature>
<evidence type="ECO:0000256" key="1">
    <source>
        <dbReference type="SAM" id="MobiDB-lite"/>
    </source>
</evidence>
<organism evidence="3 4">
    <name type="scientific">Agrococcus jenensis</name>
    <dbReference type="NCBI Taxonomy" id="46353"/>
    <lineage>
        <taxon>Bacteria</taxon>
        <taxon>Bacillati</taxon>
        <taxon>Actinomycetota</taxon>
        <taxon>Actinomycetes</taxon>
        <taxon>Micrococcales</taxon>
        <taxon>Microbacteriaceae</taxon>
        <taxon>Agrococcus</taxon>
    </lineage>
</organism>
<feature type="region of interest" description="Disordered" evidence="1">
    <location>
        <begin position="1"/>
        <end position="20"/>
    </location>
</feature>
<dbReference type="Proteomes" id="UP000275456">
    <property type="component" value="Unassembled WGS sequence"/>
</dbReference>
<feature type="transmembrane region" description="Helical" evidence="2">
    <location>
        <begin position="139"/>
        <end position="164"/>
    </location>
</feature>
<evidence type="ECO:0000256" key="2">
    <source>
        <dbReference type="SAM" id="Phobius"/>
    </source>
</evidence>
<dbReference type="AlphaFoldDB" id="A0A3N2AR03"/>
<evidence type="ECO:0000313" key="3">
    <source>
        <dbReference type="EMBL" id="ROR65335.1"/>
    </source>
</evidence>
<accession>A0A3N2AR03</accession>
<dbReference type="RefSeq" id="WP_123696431.1">
    <property type="nucleotide sequence ID" value="NZ_RKHJ01000001.1"/>
</dbReference>
<keyword evidence="2" id="KW-1133">Transmembrane helix</keyword>
<protein>
    <submittedName>
        <fullName evidence="3">Uncharacterized protein</fullName>
    </submittedName>
</protein>
<keyword evidence="2" id="KW-0812">Transmembrane</keyword>
<feature type="transmembrane region" description="Helical" evidence="2">
    <location>
        <begin position="99"/>
        <end position="119"/>
    </location>
</feature>
<gene>
    <name evidence="3" type="ORF">EDD26_0701</name>
</gene>